<dbReference type="OrthoDB" id="9809813at2"/>
<keyword evidence="1" id="KW-0812">Transmembrane</keyword>
<dbReference type="GO" id="GO:0005886">
    <property type="term" value="C:plasma membrane"/>
    <property type="evidence" value="ECO:0007669"/>
    <property type="project" value="TreeGrafter"/>
</dbReference>
<evidence type="ECO:0000313" key="4">
    <source>
        <dbReference type="Proteomes" id="UP000199073"/>
    </source>
</evidence>
<reference evidence="3 4" key="1">
    <citation type="submission" date="2016-10" db="EMBL/GenBank/DDBJ databases">
        <authorList>
            <person name="de Groot N.N."/>
        </authorList>
    </citation>
    <scope>NUCLEOTIDE SEQUENCE [LARGE SCALE GENOMIC DNA]</scope>
    <source>
        <strain evidence="3 4">DSM 12130</strain>
    </source>
</reference>
<dbReference type="AlphaFoldDB" id="A0A1H0UY05"/>
<keyword evidence="1" id="KW-1133">Transmembrane helix</keyword>
<dbReference type="EMBL" id="FNJI01000037">
    <property type="protein sequence ID" value="SDP71047.1"/>
    <property type="molecule type" value="Genomic_DNA"/>
</dbReference>
<dbReference type="InterPro" id="IPR003848">
    <property type="entry name" value="DUF218"/>
</dbReference>
<dbReference type="GO" id="GO:0000270">
    <property type="term" value="P:peptidoglycan metabolic process"/>
    <property type="evidence" value="ECO:0007669"/>
    <property type="project" value="TreeGrafter"/>
</dbReference>
<proteinExistence type="predicted"/>
<dbReference type="RefSeq" id="WP_092225671.1">
    <property type="nucleotide sequence ID" value="NZ_FNJI01000037.1"/>
</dbReference>
<dbReference type="Proteomes" id="UP000199073">
    <property type="component" value="Unassembled WGS sequence"/>
</dbReference>
<feature type="domain" description="DUF218" evidence="2">
    <location>
        <begin position="82"/>
        <end position="251"/>
    </location>
</feature>
<dbReference type="InterPro" id="IPR014729">
    <property type="entry name" value="Rossmann-like_a/b/a_fold"/>
</dbReference>
<dbReference type="GO" id="GO:0043164">
    <property type="term" value="P:Gram-negative-bacterium-type cell wall biogenesis"/>
    <property type="evidence" value="ECO:0007669"/>
    <property type="project" value="TreeGrafter"/>
</dbReference>
<protein>
    <submittedName>
        <fullName evidence="3">Uncharacterized SAM-binding protein YcdF, DUF218 family</fullName>
    </submittedName>
</protein>
<feature type="transmembrane region" description="Helical" evidence="1">
    <location>
        <begin position="12"/>
        <end position="34"/>
    </location>
</feature>
<gene>
    <name evidence="3" type="ORF">SAMN05660330_03776</name>
</gene>
<keyword evidence="1" id="KW-0472">Membrane</keyword>
<accession>A0A1H0UY05</accession>
<dbReference type="Gene3D" id="3.40.50.620">
    <property type="entry name" value="HUPs"/>
    <property type="match status" value="1"/>
</dbReference>
<dbReference type="PANTHER" id="PTHR30336:SF4">
    <property type="entry name" value="ENVELOPE BIOGENESIS FACTOR ELYC"/>
    <property type="match status" value="1"/>
</dbReference>
<dbReference type="PANTHER" id="PTHR30336">
    <property type="entry name" value="INNER MEMBRANE PROTEIN, PROBABLE PERMEASE"/>
    <property type="match status" value="1"/>
</dbReference>
<evidence type="ECO:0000259" key="2">
    <source>
        <dbReference type="Pfam" id="PF02698"/>
    </source>
</evidence>
<evidence type="ECO:0000313" key="3">
    <source>
        <dbReference type="EMBL" id="SDP71047.1"/>
    </source>
</evidence>
<dbReference type="STRING" id="91360.SAMN05660330_03776"/>
<feature type="transmembrane region" description="Helical" evidence="1">
    <location>
        <begin position="40"/>
        <end position="65"/>
    </location>
</feature>
<dbReference type="InterPro" id="IPR051599">
    <property type="entry name" value="Cell_Envelope_Assoc"/>
</dbReference>
<organism evidence="3 4">
    <name type="scientific">Desulforhopalus singaporensis</name>
    <dbReference type="NCBI Taxonomy" id="91360"/>
    <lineage>
        <taxon>Bacteria</taxon>
        <taxon>Pseudomonadati</taxon>
        <taxon>Thermodesulfobacteriota</taxon>
        <taxon>Desulfobulbia</taxon>
        <taxon>Desulfobulbales</taxon>
        <taxon>Desulfocapsaceae</taxon>
        <taxon>Desulforhopalus</taxon>
    </lineage>
</organism>
<name>A0A1H0UY05_9BACT</name>
<dbReference type="Pfam" id="PF02698">
    <property type="entry name" value="DUF218"/>
    <property type="match status" value="1"/>
</dbReference>
<sequence length="260" mass="28707">MQTMFFIISKLVGALIRPDTWLVIALGLIVLTLSSNRQRFALALCIMTFTAVAVLAIFPLGNILLQPIERSYPANPPLSRVDGIIVLGGGEDVRASTFWGQSQLSEGGERFTAALALARRFPKARLLYTGGSGELRDLAGNSTSGAAMAGQFFRDQGISQERLLFEGKSRNTTENARFSFAMASPCQNEVWVLVTSAFHMPRSIHSFTSAGWQNLVPFPVDYRTSSFVDGIDWDLLHHFQILNIAIKEYVGLLAYWLTGR</sequence>
<dbReference type="CDD" id="cd06259">
    <property type="entry name" value="YdcF-like"/>
    <property type="match status" value="1"/>
</dbReference>
<evidence type="ECO:0000256" key="1">
    <source>
        <dbReference type="SAM" id="Phobius"/>
    </source>
</evidence>
<keyword evidence="4" id="KW-1185">Reference proteome</keyword>